<dbReference type="Pfam" id="PF00462">
    <property type="entry name" value="Glutaredoxin"/>
    <property type="match status" value="1"/>
</dbReference>
<dbReference type="SUPFAM" id="SSF52833">
    <property type="entry name" value="Thioredoxin-like"/>
    <property type="match status" value="1"/>
</dbReference>
<dbReference type="InterPro" id="IPR002109">
    <property type="entry name" value="Glutaredoxin"/>
</dbReference>
<evidence type="ECO:0000259" key="2">
    <source>
        <dbReference type="Pfam" id="PF00462"/>
    </source>
</evidence>
<dbReference type="InterPro" id="IPR036249">
    <property type="entry name" value="Thioredoxin-like_sf"/>
</dbReference>
<evidence type="ECO:0000256" key="1">
    <source>
        <dbReference type="ARBA" id="ARBA00023284"/>
    </source>
</evidence>
<evidence type="ECO:0000313" key="3">
    <source>
        <dbReference type="EMBL" id="AYR06333.1"/>
    </source>
</evidence>
<reference evidence="3" key="1">
    <citation type="journal article" date="2018" name="Genome Biol. Evol.">
        <title>Mitochondrial and Plastid Genomes from Coralline Red Algae Provide Insights into the Incongruent Evolutionary Histories of Organelles.</title>
        <authorList>
            <person name="Lee J."/>
            <person name="Song H.J."/>
            <person name="In Park S."/>
            <person name="Lee Y.M."/>
            <person name="Jeong S.Y."/>
            <person name="Oh Cho T."/>
            <person name="Kim J.H."/>
            <person name="Choi H.G."/>
            <person name="Choi C.G."/>
            <person name="Nelson W.A."/>
            <person name="Fredericq S."/>
            <person name="Bhattacharya D."/>
            <person name="Su Yoon H."/>
        </authorList>
    </citation>
    <scope>NUCLEOTIDE SEQUENCE</scope>
</reference>
<dbReference type="Gene3D" id="3.40.30.10">
    <property type="entry name" value="Glutaredoxin"/>
    <property type="match status" value="1"/>
</dbReference>
<accession>A0A3G3MHM8</accession>
<feature type="domain" description="Glutaredoxin" evidence="2">
    <location>
        <begin position="18"/>
        <end position="58"/>
    </location>
</feature>
<keyword evidence="3" id="KW-0934">Plastid</keyword>
<protein>
    <submittedName>
        <fullName evidence="3">Glutaredoxin-like protein</fullName>
    </submittedName>
</protein>
<proteinExistence type="predicted"/>
<keyword evidence="1" id="KW-0676">Redox-active center</keyword>
<geneLocation type="plastid" evidence="3"/>
<dbReference type="PROSITE" id="PS51354">
    <property type="entry name" value="GLUTAREDOXIN_2"/>
    <property type="match status" value="1"/>
</dbReference>
<organism evidence="3">
    <name type="scientific">Renouxia sp</name>
    <dbReference type="NCBI Taxonomy" id="2485823"/>
    <lineage>
        <taxon>Eukaryota</taxon>
        <taxon>Rhodophyta</taxon>
        <taxon>Florideophyceae</taxon>
        <taxon>Corallinophycidae</taxon>
        <taxon>Rhodogorgonales</taxon>
        <taxon>Rhodogorgonaceae</taxon>
        <taxon>Renouxia</taxon>
    </lineage>
</organism>
<name>A0A3G3MHM8_9FLOR</name>
<dbReference type="AlphaFoldDB" id="A0A3G3MHM8"/>
<gene>
    <name evidence="3" type="primary">ycf64</name>
</gene>
<dbReference type="InterPro" id="IPR004480">
    <property type="entry name" value="Monothiol_GRX-rel"/>
</dbReference>
<dbReference type="PANTHER" id="PTHR10293">
    <property type="entry name" value="GLUTAREDOXIN FAMILY MEMBER"/>
    <property type="match status" value="1"/>
</dbReference>
<dbReference type="PANTHER" id="PTHR10293:SF16">
    <property type="entry name" value="GLUTAREDOXIN-RELATED PROTEIN 5, MITOCHONDRIAL"/>
    <property type="match status" value="1"/>
</dbReference>
<dbReference type="EMBL" id="MH281629">
    <property type="protein sequence ID" value="AYR06333.1"/>
    <property type="molecule type" value="Genomic_DNA"/>
</dbReference>
<dbReference type="GO" id="GO:0005739">
    <property type="term" value="C:mitochondrion"/>
    <property type="evidence" value="ECO:0007669"/>
    <property type="project" value="UniProtKB-ARBA"/>
</dbReference>
<sequence>MDIQSKNKINEIIEGHKIVIFMKGSKEIPSCSFSNQVIQIFNRLNINYKTVDVLQDSKPQRNY</sequence>